<accession>A0ACA9LAH6</accession>
<name>A0ACA9LAH6_9GLOM</name>
<gene>
    <name evidence="1" type="ORF">RPERSI_LOCUS2589</name>
</gene>
<feature type="non-terminal residue" evidence="1">
    <location>
        <position position="58"/>
    </location>
</feature>
<reference evidence="1" key="1">
    <citation type="submission" date="2021-06" db="EMBL/GenBank/DDBJ databases">
        <authorList>
            <person name="Kallberg Y."/>
            <person name="Tangrot J."/>
            <person name="Rosling A."/>
        </authorList>
    </citation>
    <scope>NUCLEOTIDE SEQUENCE</scope>
    <source>
        <strain evidence="1">MA461A</strain>
    </source>
</reference>
<evidence type="ECO:0000313" key="1">
    <source>
        <dbReference type="EMBL" id="CAG8518517.1"/>
    </source>
</evidence>
<dbReference type="Proteomes" id="UP000789920">
    <property type="component" value="Unassembled WGS sequence"/>
</dbReference>
<evidence type="ECO:0000313" key="2">
    <source>
        <dbReference type="Proteomes" id="UP000789920"/>
    </source>
</evidence>
<sequence>MHDSDSNYNILDDYNELALERAKLLASEKENNYDEDIEWENLDYKSFETVLVATGLTE</sequence>
<proteinExistence type="predicted"/>
<organism evidence="1 2">
    <name type="scientific">Racocetra persica</name>
    <dbReference type="NCBI Taxonomy" id="160502"/>
    <lineage>
        <taxon>Eukaryota</taxon>
        <taxon>Fungi</taxon>
        <taxon>Fungi incertae sedis</taxon>
        <taxon>Mucoromycota</taxon>
        <taxon>Glomeromycotina</taxon>
        <taxon>Glomeromycetes</taxon>
        <taxon>Diversisporales</taxon>
        <taxon>Gigasporaceae</taxon>
        <taxon>Racocetra</taxon>
    </lineage>
</organism>
<protein>
    <submittedName>
        <fullName evidence="1">19444_t:CDS:1</fullName>
    </submittedName>
</protein>
<keyword evidence="2" id="KW-1185">Reference proteome</keyword>
<dbReference type="EMBL" id="CAJVQC010002886">
    <property type="protein sequence ID" value="CAG8518517.1"/>
    <property type="molecule type" value="Genomic_DNA"/>
</dbReference>
<comment type="caution">
    <text evidence="1">The sequence shown here is derived from an EMBL/GenBank/DDBJ whole genome shotgun (WGS) entry which is preliminary data.</text>
</comment>